<evidence type="ECO:0008006" key="3">
    <source>
        <dbReference type="Google" id="ProtNLM"/>
    </source>
</evidence>
<organism evidence="2">
    <name type="scientific">viral metagenome</name>
    <dbReference type="NCBI Taxonomy" id="1070528"/>
    <lineage>
        <taxon>unclassified sequences</taxon>
        <taxon>metagenomes</taxon>
        <taxon>organismal metagenomes</taxon>
    </lineage>
</organism>
<evidence type="ECO:0000256" key="1">
    <source>
        <dbReference type="SAM" id="Phobius"/>
    </source>
</evidence>
<proteinExistence type="predicted"/>
<feature type="transmembrane region" description="Helical" evidence="1">
    <location>
        <begin position="6"/>
        <end position="29"/>
    </location>
</feature>
<feature type="transmembrane region" description="Helical" evidence="1">
    <location>
        <begin position="50"/>
        <end position="72"/>
    </location>
</feature>
<reference evidence="2" key="1">
    <citation type="journal article" date="2020" name="Nature">
        <title>Giant virus diversity and host interactions through global metagenomics.</title>
        <authorList>
            <person name="Schulz F."/>
            <person name="Roux S."/>
            <person name="Paez-Espino D."/>
            <person name="Jungbluth S."/>
            <person name="Walsh D.A."/>
            <person name="Denef V.J."/>
            <person name="McMahon K.D."/>
            <person name="Konstantinidis K.T."/>
            <person name="Eloe-Fadrosh E.A."/>
            <person name="Kyrpides N.C."/>
            <person name="Woyke T."/>
        </authorList>
    </citation>
    <scope>NUCLEOTIDE SEQUENCE</scope>
    <source>
        <strain evidence="2">GVMAG-M-3300023174-68</strain>
    </source>
</reference>
<keyword evidence="1" id="KW-0472">Membrane</keyword>
<feature type="transmembrane region" description="Helical" evidence="1">
    <location>
        <begin position="199"/>
        <end position="216"/>
    </location>
</feature>
<feature type="transmembrane region" description="Helical" evidence="1">
    <location>
        <begin position="92"/>
        <end position="111"/>
    </location>
</feature>
<feature type="transmembrane region" description="Helical" evidence="1">
    <location>
        <begin position="175"/>
        <end position="193"/>
    </location>
</feature>
<accession>A0A6C0DUR3</accession>
<keyword evidence="1" id="KW-0812">Transmembrane</keyword>
<dbReference type="EMBL" id="MN739680">
    <property type="protein sequence ID" value="QHT20696.1"/>
    <property type="molecule type" value="Genomic_DNA"/>
</dbReference>
<keyword evidence="1" id="KW-1133">Transmembrane helix</keyword>
<sequence>MKLLMFLFCISFLIVVFFCYDYYYVYNYIVNELNKQKERNGMILPIKQRAYILSIKSTCTMSLCGIYFNYMFCKAGLNIDVYMDSLGVFSNTIGYVLVLNFISYLMMDCYMGYNNYPIYMNTLAGYIHHSVYIVINICALYTGLYPYYLIYMILEIPSVLLNIGSYDAKWRNDRLFGIVFFTTRIVYHIYLTYVLWNIVIIRNFALPILCVHIYWFKNWFTKYGISILKNN</sequence>
<dbReference type="AlphaFoldDB" id="A0A6C0DUR3"/>
<name>A0A6C0DUR3_9ZZZZ</name>
<protein>
    <recommendedName>
        <fullName evidence="3">TLC domain-containing protein</fullName>
    </recommendedName>
</protein>
<evidence type="ECO:0000313" key="2">
    <source>
        <dbReference type="EMBL" id="QHT20696.1"/>
    </source>
</evidence>